<dbReference type="PROSITE" id="PS51740">
    <property type="entry name" value="SPOVT_ABRB"/>
    <property type="match status" value="1"/>
</dbReference>
<reference evidence="1 2" key="1">
    <citation type="submission" date="2015-12" db="EMBL/GenBank/DDBJ databases">
        <title>Genome sequence of Aneurinibacillus soli.</title>
        <authorList>
            <person name="Lee J.S."/>
            <person name="Lee K.C."/>
            <person name="Kim K.K."/>
            <person name="Lee B.W."/>
        </authorList>
    </citation>
    <scope>NUCLEOTIDE SEQUENCE [LARGE SCALE GENOMIC DNA]</scope>
    <source>
        <strain evidence="1 2">CB4</strain>
    </source>
</reference>
<evidence type="ECO:0000313" key="1">
    <source>
        <dbReference type="EMBL" id="BAU28242.1"/>
    </source>
</evidence>
<dbReference type="GO" id="GO:0003677">
    <property type="term" value="F:DNA binding"/>
    <property type="evidence" value="ECO:0007669"/>
    <property type="project" value="UniProtKB-UniRule"/>
</dbReference>
<gene>
    <name evidence="1" type="ORF">CB4_02416</name>
</gene>
<dbReference type="Gene3D" id="2.10.260.10">
    <property type="match status" value="1"/>
</dbReference>
<dbReference type="SUPFAM" id="SSF89447">
    <property type="entry name" value="AbrB/MazE/MraZ-like"/>
    <property type="match status" value="1"/>
</dbReference>
<organism evidence="1 2">
    <name type="scientific">Aneurinibacillus soli</name>
    <dbReference type="NCBI Taxonomy" id="1500254"/>
    <lineage>
        <taxon>Bacteria</taxon>
        <taxon>Bacillati</taxon>
        <taxon>Bacillota</taxon>
        <taxon>Bacilli</taxon>
        <taxon>Bacillales</taxon>
        <taxon>Paenibacillaceae</taxon>
        <taxon>Aneurinibacillus group</taxon>
        <taxon>Aneurinibacillus</taxon>
    </lineage>
</organism>
<keyword evidence="2" id="KW-1185">Reference proteome</keyword>
<proteinExistence type="predicted"/>
<protein>
    <submittedName>
        <fullName evidence="1">Uncharacterized protein</fullName>
    </submittedName>
</protein>
<dbReference type="Proteomes" id="UP000217696">
    <property type="component" value="Chromosome"/>
</dbReference>
<accession>A0A0U5B0Y7</accession>
<dbReference type="InterPro" id="IPR007159">
    <property type="entry name" value="SpoVT-AbrB_dom"/>
</dbReference>
<evidence type="ECO:0000313" key="2">
    <source>
        <dbReference type="Proteomes" id="UP000217696"/>
    </source>
</evidence>
<sequence>MIKMEYRLQVDEQGRVLIPEEVRDKLGYGPLSFRAEENKIVISEVEPDVTFVMMSKR</sequence>
<dbReference type="RefSeq" id="WP_231955982.1">
    <property type="nucleotide sequence ID" value="NZ_AP017312.1"/>
</dbReference>
<dbReference type="EMBL" id="AP017312">
    <property type="protein sequence ID" value="BAU28242.1"/>
    <property type="molecule type" value="Genomic_DNA"/>
</dbReference>
<name>A0A0U5B0Y7_9BACL</name>
<dbReference type="InterPro" id="IPR037914">
    <property type="entry name" value="SpoVT-AbrB_sf"/>
</dbReference>
<dbReference type="AlphaFoldDB" id="A0A0U5B0Y7"/>
<dbReference type="KEGG" id="asoc:CB4_02416"/>